<evidence type="ECO:0000313" key="3">
    <source>
        <dbReference type="EMBL" id="KAG6965055.1"/>
    </source>
</evidence>
<dbReference type="Proteomes" id="UP000709295">
    <property type="component" value="Unassembled WGS sequence"/>
</dbReference>
<organism evidence="3 4">
    <name type="scientific">Phytophthora aleatoria</name>
    <dbReference type="NCBI Taxonomy" id="2496075"/>
    <lineage>
        <taxon>Eukaryota</taxon>
        <taxon>Sar</taxon>
        <taxon>Stramenopiles</taxon>
        <taxon>Oomycota</taxon>
        <taxon>Peronosporomycetes</taxon>
        <taxon>Peronosporales</taxon>
        <taxon>Peronosporaceae</taxon>
        <taxon>Phytophthora</taxon>
    </lineage>
</organism>
<reference evidence="3" key="1">
    <citation type="submission" date="2021-01" db="EMBL/GenBank/DDBJ databases">
        <title>Phytophthora aleatoria, a newly-described species from Pinus radiata is distinct from Phytophthora cactorum isolates based on comparative genomics.</title>
        <authorList>
            <person name="Mcdougal R."/>
            <person name="Panda P."/>
            <person name="Williams N."/>
            <person name="Studholme D.J."/>
        </authorList>
    </citation>
    <scope>NUCLEOTIDE SEQUENCE</scope>
    <source>
        <strain evidence="3">NZFS 4037</strain>
    </source>
</reference>
<feature type="signal peptide" evidence="2">
    <location>
        <begin position="1"/>
        <end position="18"/>
    </location>
</feature>
<proteinExistence type="predicted"/>
<keyword evidence="4" id="KW-1185">Reference proteome</keyword>
<keyword evidence="1" id="KW-1133">Transmembrane helix</keyword>
<keyword evidence="1" id="KW-0472">Membrane</keyword>
<evidence type="ECO:0000256" key="2">
    <source>
        <dbReference type="SAM" id="SignalP"/>
    </source>
</evidence>
<dbReference type="EMBL" id="JAENGY010000353">
    <property type="protein sequence ID" value="KAG6965055.1"/>
    <property type="molecule type" value="Genomic_DNA"/>
</dbReference>
<accession>A0A8J5IVJ4</accession>
<feature type="transmembrane region" description="Helical" evidence="1">
    <location>
        <begin position="98"/>
        <end position="119"/>
    </location>
</feature>
<sequence>MRFIFFLALLRAFSTVNGLSFTDTNETAPIASIAGASKTKGIDFSNKVNRLRGTQKSEDEERIYVPIPPGYLSSTSTAAKPSRLDSGRLLPCIHEVEAISFLLALGITAGAAVGLIKLFHGFARPGDEK</sequence>
<evidence type="ECO:0000313" key="4">
    <source>
        <dbReference type="Proteomes" id="UP000709295"/>
    </source>
</evidence>
<keyword evidence="1" id="KW-0812">Transmembrane</keyword>
<protein>
    <recommendedName>
        <fullName evidence="5">RxLR effector protein</fullName>
    </recommendedName>
</protein>
<dbReference type="AlphaFoldDB" id="A0A8J5IVJ4"/>
<feature type="chain" id="PRO_5035162672" description="RxLR effector protein" evidence="2">
    <location>
        <begin position="19"/>
        <end position="129"/>
    </location>
</feature>
<evidence type="ECO:0000256" key="1">
    <source>
        <dbReference type="SAM" id="Phobius"/>
    </source>
</evidence>
<evidence type="ECO:0008006" key="5">
    <source>
        <dbReference type="Google" id="ProtNLM"/>
    </source>
</evidence>
<name>A0A8J5IVJ4_9STRA</name>
<comment type="caution">
    <text evidence="3">The sequence shown here is derived from an EMBL/GenBank/DDBJ whole genome shotgun (WGS) entry which is preliminary data.</text>
</comment>
<keyword evidence="2" id="KW-0732">Signal</keyword>
<gene>
    <name evidence="3" type="ORF">JG688_00007383</name>
</gene>